<feature type="coiled-coil region" evidence="1">
    <location>
        <begin position="32"/>
        <end position="59"/>
    </location>
</feature>
<protein>
    <submittedName>
        <fullName evidence="4">Zinc ribbon domain-containing protein</fullName>
    </submittedName>
</protein>
<sequence>MTYPCPHCGTPASEESGCPSCGRPADPDAIEVIRADAEISELKQRIDNTRQVLAGLEATFTQVWLRRQAAASRVQAKLTAQPVPPQKPEKTEVGSKFVQNALFLLGGLLLGVAAIVFTAVAWAQFGVGGRAVVLGAFTVAALAVPFVALRRNLTATAETFAAVGLLLILLDGYAAWYVNLFGVADGSGWGYAGAVFAVTAAVAAGYEHVTGLAGPRFAALIIAQPVIPLLVAAAQPGANGWAFTFAGVVALNVVVLSLRRGGIGIVASVAGGLAALTATGFALGGLFLTGDPGDAAYAGIGLIVTAAVVLAGAFVSKLRIAREITGGLLVAAVAVAFGRVTVLLWPGQPLPKVAAVVLAVAVVARFAGRGARIGALVVVAAPALYAAGWTMTEAGRTLFVAHFAEIFDRAGWELPIALALFGAALTVLLPGAVRWSAALVTAALIALTGLHLTWWYAPVLDLAVVAAALALLVRAVRGTTVTSVIVAVSLGVHAVAVGLARPGVAAAVFAAVAVLGCVTARLSRGQLRTASLLIGLLAVPAAAWSGTEALTPNELIQMFAVLAVSAVILVTTRSIAAHAGAVLALVLVIDSAERSAIVFALWGLVLGVRARHKGYLLAAATAEVTAGLLILAANGVTTLEAYTVPAAAVALLAGLLFGRGVSSWAAYGPALAAALLPSLASVLAADGQHLRRLLLGAACVAVVAAGALARLRAPVLLGGGVLVVLALHELAQLWDLIPRWIPLAAAGLALVLIATTLERRRRDLHRFRTAIQRMS</sequence>
<feature type="transmembrane region" description="Helical" evidence="3">
    <location>
        <begin position="690"/>
        <end position="708"/>
    </location>
</feature>
<dbReference type="EMBL" id="JAHKKG010000006">
    <property type="protein sequence ID" value="MBU2666012.1"/>
    <property type="molecule type" value="Genomic_DNA"/>
</dbReference>
<gene>
    <name evidence="4" type="ORF">KOI35_21090</name>
</gene>
<dbReference type="InterPro" id="IPR058062">
    <property type="entry name" value="SCO7613_C"/>
</dbReference>
<comment type="caution">
    <text evidence="4">The sequence shown here is derived from an EMBL/GenBank/DDBJ whole genome shotgun (WGS) entry which is preliminary data.</text>
</comment>
<organism evidence="4 5">
    <name type="scientific">Paractinoplanes bogorensis</name>
    <dbReference type="NCBI Taxonomy" id="1610840"/>
    <lineage>
        <taxon>Bacteria</taxon>
        <taxon>Bacillati</taxon>
        <taxon>Actinomycetota</taxon>
        <taxon>Actinomycetes</taxon>
        <taxon>Micromonosporales</taxon>
        <taxon>Micromonosporaceae</taxon>
        <taxon>Paractinoplanes</taxon>
    </lineage>
</organism>
<evidence type="ECO:0000313" key="5">
    <source>
        <dbReference type="Proteomes" id="UP001519654"/>
    </source>
</evidence>
<feature type="transmembrane region" description="Helical" evidence="3">
    <location>
        <begin position="375"/>
        <end position="392"/>
    </location>
</feature>
<feature type="transmembrane region" description="Helical" evidence="3">
    <location>
        <begin position="664"/>
        <end position="684"/>
    </location>
</feature>
<feature type="transmembrane region" description="Helical" evidence="3">
    <location>
        <begin position="639"/>
        <end position="657"/>
    </location>
</feature>
<feature type="transmembrane region" description="Helical" evidence="3">
    <location>
        <begin position="740"/>
        <end position="757"/>
    </location>
</feature>
<feature type="transmembrane region" description="Helical" evidence="3">
    <location>
        <begin position="504"/>
        <end position="523"/>
    </location>
</feature>
<reference evidence="4 5" key="1">
    <citation type="submission" date="2021-06" db="EMBL/GenBank/DDBJ databases">
        <title>Actinoplanes lichenicola sp. nov., and Actinoplanes ovalisporus sp. nov., isolated from lichen in Thailand.</title>
        <authorList>
            <person name="Saeng-In P."/>
            <person name="Kanchanasin P."/>
            <person name="Yuki M."/>
            <person name="Kudo T."/>
            <person name="Ohkuma M."/>
            <person name="Phongsopitanun W."/>
            <person name="Tanasupawat S."/>
        </authorList>
    </citation>
    <scope>NUCLEOTIDE SEQUENCE [LARGE SCALE GENOMIC DNA]</scope>
    <source>
        <strain evidence="4 5">NBRC 110975</strain>
    </source>
</reference>
<feature type="transmembrane region" description="Helical" evidence="3">
    <location>
        <begin position="295"/>
        <end position="315"/>
    </location>
</feature>
<feature type="transmembrane region" description="Helical" evidence="3">
    <location>
        <begin position="217"/>
        <end position="234"/>
    </location>
</feature>
<name>A0ABS5YRD0_9ACTN</name>
<feature type="transmembrane region" description="Helical" evidence="3">
    <location>
        <begin position="412"/>
        <end position="430"/>
    </location>
</feature>
<dbReference type="RefSeq" id="WP_215789211.1">
    <property type="nucleotide sequence ID" value="NZ_JAHKKG010000006.1"/>
</dbReference>
<accession>A0ABS5YRD0</accession>
<feature type="transmembrane region" description="Helical" evidence="3">
    <location>
        <begin position="327"/>
        <end position="345"/>
    </location>
</feature>
<feature type="transmembrane region" description="Helical" evidence="3">
    <location>
        <begin position="240"/>
        <end position="258"/>
    </location>
</feature>
<dbReference type="NCBIfam" id="NF047321">
    <property type="entry name" value="SCO7613_CTERM"/>
    <property type="match status" value="1"/>
</dbReference>
<evidence type="ECO:0000256" key="1">
    <source>
        <dbReference type="SAM" id="Coils"/>
    </source>
</evidence>
<feature type="transmembrane region" description="Helical" evidence="3">
    <location>
        <begin position="156"/>
        <end position="176"/>
    </location>
</feature>
<keyword evidence="3" id="KW-0812">Transmembrane</keyword>
<keyword evidence="3" id="KW-0472">Membrane</keyword>
<feature type="transmembrane region" description="Helical" evidence="3">
    <location>
        <begin position="529"/>
        <end position="546"/>
    </location>
</feature>
<evidence type="ECO:0000313" key="4">
    <source>
        <dbReference type="EMBL" id="MBU2666012.1"/>
    </source>
</evidence>
<feature type="transmembrane region" description="Helical" evidence="3">
    <location>
        <begin position="558"/>
        <end position="576"/>
    </location>
</feature>
<evidence type="ECO:0000256" key="2">
    <source>
        <dbReference type="SAM" id="MobiDB-lite"/>
    </source>
</evidence>
<feature type="transmembrane region" description="Helical" evidence="3">
    <location>
        <begin position="102"/>
        <end position="125"/>
    </location>
</feature>
<evidence type="ECO:0000256" key="3">
    <source>
        <dbReference type="SAM" id="Phobius"/>
    </source>
</evidence>
<proteinExistence type="predicted"/>
<keyword evidence="1" id="KW-0175">Coiled coil</keyword>
<feature type="transmembrane region" description="Helical" evidence="3">
    <location>
        <begin position="463"/>
        <end position="492"/>
    </location>
</feature>
<feature type="transmembrane region" description="Helical" evidence="3">
    <location>
        <begin position="615"/>
        <end position="633"/>
    </location>
</feature>
<feature type="transmembrane region" description="Helical" evidence="3">
    <location>
        <begin position="188"/>
        <end position="205"/>
    </location>
</feature>
<feature type="transmembrane region" description="Helical" evidence="3">
    <location>
        <begin position="265"/>
        <end position="289"/>
    </location>
</feature>
<dbReference type="Proteomes" id="UP001519654">
    <property type="component" value="Unassembled WGS sequence"/>
</dbReference>
<feature type="region of interest" description="Disordered" evidence="2">
    <location>
        <begin position="1"/>
        <end position="20"/>
    </location>
</feature>
<keyword evidence="5" id="KW-1185">Reference proteome</keyword>
<keyword evidence="3" id="KW-1133">Transmembrane helix</keyword>
<feature type="transmembrane region" description="Helical" evidence="3">
    <location>
        <begin position="131"/>
        <end position="149"/>
    </location>
</feature>
<feature type="transmembrane region" description="Helical" evidence="3">
    <location>
        <begin position="582"/>
        <end position="608"/>
    </location>
</feature>